<proteinExistence type="predicted"/>
<dbReference type="PROSITE" id="PS50507">
    <property type="entry name" value="RDRP_SSRNA_POS"/>
    <property type="match status" value="1"/>
</dbReference>
<dbReference type="EC" id="2.7.7.48" evidence="1"/>
<keyword evidence="5" id="KW-0693">Viral RNA replication</keyword>
<evidence type="ECO:0000256" key="3">
    <source>
        <dbReference type="ARBA" id="ARBA00022679"/>
    </source>
</evidence>
<dbReference type="GO" id="GO:0003968">
    <property type="term" value="F:RNA-directed RNA polymerase activity"/>
    <property type="evidence" value="ECO:0007669"/>
    <property type="project" value="UniProtKB-KW"/>
</dbReference>
<evidence type="ECO:0000256" key="4">
    <source>
        <dbReference type="ARBA" id="ARBA00022695"/>
    </source>
</evidence>
<evidence type="ECO:0000256" key="2">
    <source>
        <dbReference type="ARBA" id="ARBA00022484"/>
    </source>
</evidence>
<protein>
    <recommendedName>
        <fullName evidence="1">RNA-directed RNA polymerase</fullName>
        <ecNumber evidence="1">2.7.7.48</ecNumber>
    </recommendedName>
</protein>
<evidence type="ECO:0000313" key="7">
    <source>
        <dbReference type="EMBL" id="QHA33712.1"/>
    </source>
</evidence>
<evidence type="ECO:0000259" key="6">
    <source>
        <dbReference type="PROSITE" id="PS50507"/>
    </source>
</evidence>
<dbReference type="InterPro" id="IPR043502">
    <property type="entry name" value="DNA/RNA_pol_sf"/>
</dbReference>
<reference evidence="7" key="1">
    <citation type="submission" date="2019-10" db="EMBL/GenBank/DDBJ databases">
        <authorList>
            <person name="Nitsche A."/>
            <person name="Hankeln T."/>
            <person name="Acosta O."/>
            <person name="Velez I.D."/>
            <person name="Schiemann D.J."/>
        </authorList>
    </citation>
    <scope>NUCLEOTIDE SEQUENCE</scope>
    <source>
        <strain evidence="7">Wy 1731-4</strain>
    </source>
</reference>
<dbReference type="InterPro" id="IPR001205">
    <property type="entry name" value="RNA-dir_pol_C"/>
</dbReference>
<dbReference type="GO" id="GO:0003723">
    <property type="term" value="F:RNA binding"/>
    <property type="evidence" value="ECO:0007669"/>
    <property type="project" value="InterPro"/>
</dbReference>
<evidence type="ECO:0000256" key="1">
    <source>
        <dbReference type="ARBA" id="ARBA00012494"/>
    </source>
</evidence>
<dbReference type="GO" id="GO:0039694">
    <property type="term" value="P:viral RNA genome replication"/>
    <property type="evidence" value="ECO:0007669"/>
    <property type="project" value="InterPro"/>
</dbReference>
<keyword evidence="4" id="KW-0548">Nucleotidyltransferase</keyword>
<keyword evidence="3" id="KW-0808">Transferase</keyword>
<dbReference type="EMBL" id="MN661076">
    <property type="protein sequence ID" value="QHA33712.1"/>
    <property type="molecule type" value="Genomic_RNA"/>
</dbReference>
<name>A0A6B9KNG3_9VIRU</name>
<evidence type="ECO:0000256" key="5">
    <source>
        <dbReference type="ARBA" id="ARBA00022953"/>
    </source>
</evidence>
<dbReference type="GO" id="GO:0006351">
    <property type="term" value="P:DNA-templated transcription"/>
    <property type="evidence" value="ECO:0007669"/>
    <property type="project" value="InterPro"/>
</dbReference>
<dbReference type="InterPro" id="IPR007094">
    <property type="entry name" value="RNA-dir_pol_PSvirus"/>
</dbReference>
<dbReference type="SUPFAM" id="SSF56672">
    <property type="entry name" value="DNA/RNA polymerases"/>
    <property type="match status" value="1"/>
</dbReference>
<dbReference type="Pfam" id="PF00680">
    <property type="entry name" value="RdRP_1"/>
    <property type="match status" value="1"/>
</dbReference>
<keyword evidence="2" id="KW-0696">RNA-directed RNA polymerase</keyword>
<sequence length="933" mass="105760">MNWNAMLYETSISHSLNDINRLVRVFDAISSTPYLAEPFGKGFFLDDSVFTYITHPSEYEKLIKQAADGWDTLGVELKKSISGSNVRISEKKKKFMRSLHLRECNPASVLSVWMSYVDTKTKINSVGRREREVCWIVSEKRESVKHVDYETMMNARVLVTVPGMPCAEVCPLHPFVGGVALNVCFSCSNKMRGFRSFASAYAREKGLMANYKYTSLMSLRRCRIYTGYCDIGSSFSYALSLLHYLTSLEDPLMDNLCSALINGVNRVQQRVPQLFVDDAVRSYLQKLDKCFFSECSNSSSISYIISCLHGVSTMGGPRSWNKEQVFTSICDWVSEKDESLRSSDALKIEQELVDLWMNKWVTSKVGTTVLSFDSFCDDLVKWATSGGGPKSELDVAGEKHKLKTKWAWGFMNLSQGKKIYDEALKMPCVARVALKEEAKTRTVITTPMASYLRQCYMLYIFGDPDFLDSTVGSTHHVQMLAPTRSPYYICVDASKFDHCVSKRFIRDVYLAMRRSLTRWHLDLGMDVLIDEEIKELDKLVVEFDGKQVPYEGGLLSGWKLTSFLGSLKSDLLCEYINRQLGLRMRKVVQGDDIIMLSDVKIPVDVVCSLCDEFGIKTNPLKTTVSDVGEFLKYRYGPKVISAYPSRCVRTIFMANPWLDASVVITPGTVMTKWFTLGSRLSVCLNSTSVAKRAIDLGVLDVRSWSGGALNVEEIVELLKTPSSAGGLGVVETMDIPDCSSFKIRCIESPLVGMPHERQFLVSIGVLPPPTQKRVVVKTKDVNVTLFTDFSNVNWAKMDRVVDKFSVRRGCNTFKTMLALFLHHKESDILRLAYNNSIGMIDLRVFDDSCFPMYLRKTREYLSRIKFILFPDEVTVPGSLYLDNKFSKNLTRYFINFSRTLMSAARVLTVSRTRSLAMTIAREYLRYRTVIHSV</sequence>
<organism evidence="7">
    <name type="scientific">Embera virus</name>
    <dbReference type="NCBI Taxonomy" id="2689337"/>
    <lineage>
        <taxon>Viruses</taxon>
        <taxon>Riboviria</taxon>
        <taxon>Orthornavirae</taxon>
        <taxon>Duplornaviricota</taxon>
        <taxon>Chrymotiviricetes</taxon>
        <taxon>Ghabrivirales</taxon>
        <taxon>Totiviridae</taxon>
    </lineage>
</organism>
<feature type="domain" description="RdRp catalytic" evidence="6">
    <location>
        <begin position="486"/>
        <end position="605"/>
    </location>
</feature>
<accession>A0A6B9KNG3</accession>